<evidence type="ECO:0000313" key="2">
    <source>
        <dbReference type="Proteomes" id="UP000473014"/>
    </source>
</evidence>
<dbReference type="Proteomes" id="UP000473014">
    <property type="component" value="Unassembled WGS sequence"/>
</dbReference>
<proteinExistence type="predicted"/>
<gene>
    <name evidence="1" type="ORF">F0L17_26685</name>
</gene>
<dbReference type="AlphaFoldDB" id="A0A6G2BK07"/>
<keyword evidence="2" id="KW-1185">Reference proteome</keyword>
<dbReference type="RefSeq" id="WP_155074338.1">
    <property type="nucleotide sequence ID" value="NZ_WIXO01000003.1"/>
</dbReference>
<comment type="caution">
    <text evidence="1">The sequence shown here is derived from an EMBL/GenBank/DDBJ whole genome shotgun (WGS) entry which is preliminary data.</text>
</comment>
<name>A0A6G2BK07_9ACTN</name>
<protein>
    <submittedName>
        <fullName evidence="1">Uncharacterized protein</fullName>
    </submittedName>
</protein>
<accession>A0A6G2BK07</accession>
<evidence type="ECO:0000313" key="1">
    <source>
        <dbReference type="EMBL" id="MTE22617.1"/>
    </source>
</evidence>
<reference evidence="1 2" key="1">
    <citation type="submission" date="2019-11" db="EMBL/GenBank/DDBJ databases">
        <authorList>
            <person name="Yuan L."/>
        </authorList>
    </citation>
    <scope>NUCLEOTIDE SEQUENCE [LARGE SCALE GENOMIC DNA]</scope>
    <source>
        <strain evidence="1 2">TRM43335</strain>
    </source>
</reference>
<sequence length="51" mass="6130">MEDFEFECWRCLALCTVKGRPKGFWTTTHYELPTEWECWNCGAINRTPQED</sequence>
<dbReference type="OrthoDB" id="4243530at2"/>
<dbReference type="EMBL" id="WIXO01000003">
    <property type="protein sequence ID" value="MTE22617.1"/>
    <property type="molecule type" value="Genomic_DNA"/>
</dbReference>
<organism evidence="1 2">
    <name type="scientific">Streptomyces taklimakanensis</name>
    <dbReference type="NCBI Taxonomy" id="2569853"/>
    <lineage>
        <taxon>Bacteria</taxon>
        <taxon>Bacillati</taxon>
        <taxon>Actinomycetota</taxon>
        <taxon>Actinomycetes</taxon>
        <taxon>Kitasatosporales</taxon>
        <taxon>Streptomycetaceae</taxon>
        <taxon>Streptomyces</taxon>
    </lineage>
</organism>